<name>A0A2T0SKY4_9PSEU</name>
<proteinExistence type="predicted"/>
<sequence>MSLLVAVIGLLGTAITGIATSGFSSATSASGGVLTTSANPTTSSKQVDISAPLTTGSTRTTEPAEIVFTISDQLTEGAVEELVTVSLEGSKVATLRADDDNPIVTESITGSETGNYSYVVDGAVWWRDRFGTLQKTVATGRGSVYIAHGNRLDVYVHMTTDGRVDLSLEKAG</sequence>
<dbReference type="OrthoDB" id="5196801at2"/>
<feature type="compositionally biased region" description="Polar residues" evidence="1">
    <location>
        <begin position="33"/>
        <end position="48"/>
    </location>
</feature>
<accession>A0A2T0SKY4</accession>
<dbReference type="RefSeq" id="WP_106195568.1">
    <property type="nucleotide sequence ID" value="NZ_PVTF01000018.1"/>
</dbReference>
<reference evidence="2 3" key="1">
    <citation type="submission" date="2018-03" db="EMBL/GenBank/DDBJ databases">
        <title>Genomic Encyclopedia of Archaeal and Bacterial Type Strains, Phase II (KMG-II): from individual species to whole genera.</title>
        <authorList>
            <person name="Goeker M."/>
        </authorList>
    </citation>
    <scope>NUCLEOTIDE SEQUENCE [LARGE SCALE GENOMIC DNA]</scope>
    <source>
        <strain evidence="2 3">DSM 44720</strain>
    </source>
</reference>
<dbReference type="EMBL" id="PVTF01000018">
    <property type="protein sequence ID" value="PRY34055.1"/>
    <property type="molecule type" value="Genomic_DNA"/>
</dbReference>
<evidence type="ECO:0000256" key="1">
    <source>
        <dbReference type="SAM" id="MobiDB-lite"/>
    </source>
</evidence>
<dbReference type="Proteomes" id="UP000239494">
    <property type="component" value="Unassembled WGS sequence"/>
</dbReference>
<keyword evidence="3" id="KW-1185">Reference proteome</keyword>
<organism evidence="2 3">
    <name type="scientific">Umezawaea tangerina</name>
    <dbReference type="NCBI Taxonomy" id="84725"/>
    <lineage>
        <taxon>Bacteria</taxon>
        <taxon>Bacillati</taxon>
        <taxon>Actinomycetota</taxon>
        <taxon>Actinomycetes</taxon>
        <taxon>Pseudonocardiales</taxon>
        <taxon>Pseudonocardiaceae</taxon>
        <taxon>Umezawaea</taxon>
    </lineage>
</organism>
<dbReference type="AlphaFoldDB" id="A0A2T0SKY4"/>
<protein>
    <submittedName>
        <fullName evidence="2">Uncharacterized protein</fullName>
    </submittedName>
</protein>
<comment type="caution">
    <text evidence="2">The sequence shown here is derived from an EMBL/GenBank/DDBJ whole genome shotgun (WGS) entry which is preliminary data.</text>
</comment>
<evidence type="ECO:0000313" key="3">
    <source>
        <dbReference type="Proteomes" id="UP000239494"/>
    </source>
</evidence>
<feature type="region of interest" description="Disordered" evidence="1">
    <location>
        <begin position="26"/>
        <end position="48"/>
    </location>
</feature>
<evidence type="ECO:0000313" key="2">
    <source>
        <dbReference type="EMBL" id="PRY34055.1"/>
    </source>
</evidence>
<gene>
    <name evidence="2" type="ORF">CLV43_11881</name>
</gene>